<comment type="caution">
    <text evidence="2">The sequence shown here is derived from an EMBL/GenBank/DDBJ whole genome shotgun (WGS) entry which is preliminary data.</text>
</comment>
<evidence type="ECO:0000313" key="2">
    <source>
        <dbReference type="EMBL" id="EMC24843.1"/>
    </source>
</evidence>
<keyword evidence="1" id="KW-0812">Transmembrane</keyword>
<organism evidence="2 3">
    <name type="scientific">Streptococcus mutans SM6</name>
    <dbReference type="NCBI Taxonomy" id="857119"/>
    <lineage>
        <taxon>Bacteria</taxon>
        <taxon>Bacillati</taxon>
        <taxon>Bacillota</taxon>
        <taxon>Bacilli</taxon>
        <taxon>Lactobacillales</taxon>
        <taxon>Streptococcaceae</taxon>
        <taxon>Streptococcus</taxon>
    </lineage>
</organism>
<proteinExistence type="predicted"/>
<dbReference type="PIRSF" id="PIRSF006187">
    <property type="entry name" value="DUF1307"/>
    <property type="match status" value="1"/>
</dbReference>
<dbReference type="EMBL" id="AHSR01000013">
    <property type="protein sequence ID" value="EMC24843.1"/>
    <property type="molecule type" value="Genomic_DNA"/>
</dbReference>
<dbReference type="Proteomes" id="UP000011676">
    <property type="component" value="Unassembled WGS sequence"/>
</dbReference>
<protein>
    <recommendedName>
        <fullName evidence="4">DUF1307 domain-containing protein</fullName>
    </recommendedName>
</protein>
<gene>
    <name evidence="2" type="ORF">SMU82_03251</name>
</gene>
<evidence type="ECO:0008006" key="4">
    <source>
        <dbReference type="Google" id="ProtNLM"/>
    </source>
</evidence>
<dbReference type="SUPFAM" id="SSF160704">
    <property type="entry name" value="YehR-like"/>
    <property type="match status" value="1"/>
</dbReference>
<name>A0A829BSJ6_STRMG</name>
<evidence type="ECO:0000256" key="1">
    <source>
        <dbReference type="SAM" id="Phobius"/>
    </source>
</evidence>
<dbReference type="Gene3D" id="3.30.1830.10">
    <property type="entry name" value="YehR-like"/>
    <property type="match status" value="1"/>
</dbReference>
<evidence type="ECO:0000313" key="3">
    <source>
        <dbReference type="Proteomes" id="UP000011676"/>
    </source>
</evidence>
<feature type="transmembrane region" description="Helical" evidence="1">
    <location>
        <begin position="12"/>
        <end position="29"/>
    </location>
</feature>
<accession>A0A829BSJ6</accession>
<dbReference type="AlphaFoldDB" id="A0A829BSJ6"/>
<reference evidence="2 3" key="1">
    <citation type="journal article" date="2013" name="Mol. Biol. Evol.">
        <title>Evolutionary and population genomics of the cavity causing bacteria Streptococcus mutans.</title>
        <authorList>
            <person name="Cornejo O.E."/>
            <person name="Lefebure T."/>
            <person name="Pavinski Bitar P.D."/>
            <person name="Lang P."/>
            <person name="Richards V.P."/>
            <person name="Eilertson K."/>
            <person name="Do T."/>
            <person name="Beighton D."/>
            <person name="Zeng L."/>
            <person name="Ahn S.J."/>
            <person name="Burne R.A."/>
            <person name="Siepel A."/>
            <person name="Bustamante C.D."/>
            <person name="Stanhope M.J."/>
        </authorList>
    </citation>
    <scope>NUCLEOTIDE SEQUENCE [LARGE SCALE GENOMIC DNA]</scope>
    <source>
        <strain evidence="2 3">SM6</strain>
    </source>
</reference>
<sequence length="183" mass="20583">MKVRIRFVKKKLSIVLGLIIVAVTFFTLTNQKTVSANSSRVETVSYQLLKEGVADVRLTYYHNKGNDKVLKQTAESKILYSALKVTDAQAAKEKVGSQSEKYQGITGVQESVAYKDVYLIEKVSVDYTKANLNELAKKLPEVNINTPSGKRATYISLKQSERFLKKQGYSKVKNGHFKELKVN</sequence>
<dbReference type="InterPro" id="IPR036699">
    <property type="entry name" value="YehR-like_sf"/>
</dbReference>
<dbReference type="InterPro" id="IPR009736">
    <property type="entry name" value="DUF1307"/>
</dbReference>
<keyword evidence="1" id="KW-0472">Membrane</keyword>
<dbReference type="Pfam" id="PF06998">
    <property type="entry name" value="DUF1307"/>
    <property type="match status" value="1"/>
</dbReference>
<keyword evidence="1" id="KW-1133">Transmembrane helix</keyword>